<keyword evidence="3" id="KW-1185">Reference proteome</keyword>
<comment type="caution">
    <text evidence="2">The sequence shown here is derived from an EMBL/GenBank/DDBJ whole genome shotgun (WGS) entry which is preliminary data.</text>
</comment>
<dbReference type="Pfam" id="PF04241">
    <property type="entry name" value="DUF423"/>
    <property type="match status" value="1"/>
</dbReference>
<proteinExistence type="predicted"/>
<evidence type="ECO:0000313" key="3">
    <source>
        <dbReference type="Proteomes" id="UP000244081"/>
    </source>
</evidence>
<protein>
    <submittedName>
        <fullName evidence="2">Uncharacterized membrane protein YgdD (TMEM256/DUF423 family)</fullName>
    </submittedName>
</protein>
<dbReference type="RefSeq" id="WP_107991174.1">
    <property type="nucleotide sequence ID" value="NZ_QAYG01000008.1"/>
</dbReference>
<keyword evidence="1" id="KW-1133">Transmembrane helix</keyword>
<dbReference type="AlphaFoldDB" id="A0A2T5V5T4"/>
<sequence length="129" mass="13259">MTDNTPPLVWPAIGGGLAGAAGVALSAAAAHVDASDFVRSAAAMALGHAPLLILLAVPGIRRVIRRPVLPALMVTIGLVLFCGDMVARAFFDFSLFHYAAPTGGSLLILGWLTTAALALPALFARRKVS</sequence>
<dbReference type="EMBL" id="QAYG01000008">
    <property type="protein sequence ID" value="PTW59115.1"/>
    <property type="molecule type" value="Genomic_DNA"/>
</dbReference>
<evidence type="ECO:0000256" key="1">
    <source>
        <dbReference type="SAM" id="Phobius"/>
    </source>
</evidence>
<keyword evidence="1" id="KW-0812">Transmembrane</keyword>
<feature type="transmembrane region" description="Helical" evidence="1">
    <location>
        <begin position="103"/>
        <end position="124"/>
    </location>
</feature>
<evidence type="ECO:0000313" key="2">
    <source>
        <dbReference type="EMBL" id="PTW59115.1"/>
    </source>
</evidence>
<keyword evidence="1" id="KW-0472">Membrane</keyword>
<organism evidence="2 3">
    <name type="scientific">Breoghania corrubedonensis</name>
    <dbReference type="NCBI Taxonomy" id="665038"/>
    <lineage>
        <taxon>Bacteria</taxon>
        <taxon>Pseudomonadati</taxon>
        <taxon>Pseudomonadota</taxon>
        <taxon>Alphaproteobacteria</taxon>
        <taxon>Hyphomicrobiales</taxon>
        <taxon>Stappiaceae</taxon>
        <taxon>Breoghania</taxon>
    </lineage>
</organism>
<dbReference type="OrthoDB" id="7173378at2"/>
<feature type="transmembrane region" description="Helical" evidence="1">
    <location>
        <begin position="12"/>
        <end position="31"/>
    </location>
</feature>
<feature type="transmembrane region" description="Helical" evidence="1">
    <location>
        <begin position="37"/>
        <end position="57"/>
    </location>
</feature>
<reference evidence="2 3" key="1">
    <citation type="submission" date="2018-04" db="EMBL/GenBank/DDBJ databases">
        <title>Genomic Encyclopedia of Archaeal and Bacterial Type Strains, Phase II (KMG-II): from individual species to whole genera.</title>
        <authorList>
            <person name="Goeker M."/>
        </authorList>
    </citation>
    <scope>NUCLEOTIDE SEQUENCE [LARGE SCALE GENOMIC DNA]</scope>
    <source>
        <strain evidence="2 3">DSM 23382</strain>
    </source>
</reference>
<accession>A0A2T5V5T4</accession>
<feature type="transmembrane region" description="Helical" evidence="1">
    <location>
        <begin position="69"/>
        <end position="91"/>
    </location>
</feature>
<dbReference type="Proteomes" id="UP000244081">
    <property type="component" value="Unassembled WGS sequence"/>
</dbReference>
<gene>
    <name evidence="2" type="ORF">C8N35_108152</name>
</gene>
<name>A0A2T5V5T4_9HYPH</name>
<dbReference type="InterPro" id="IPR006696">
    <property type="entry name" value="DUF423"/>
</dbReference>